<dbReference type="InterPro" id="IPR043128">
    <property type="entry name" value="Rev_trsase/Diguanyl_cyclase"/>
</dbReference>
<dbReference type="CDD" id="cd01949">
    <property type="entry name" value="GGDEF"/>
    <property type="match status" value="1"/>
</dbReference>
<keyword evidence="1" id="KW-1133">Transmembrane helix</keyword>
<dbReference type="CDD" id="cd12915">
    <property type="entry name" value="PDC2_DGC_like"/>
    <property type="match status" value="1"/>
</dbReference>
<dbReference type="InterPro" id="IPR052155">
    <property type="entry name" value="Biofilm_reg_signaling"/>
</dbReference>
<dbReference type="AlphaFoldDB" id="W0SIN0"/>
<evidence type="ECO:0000313" key="6">
    <source>
        <dbReference type="Proteomes" id="UP000031637"/>
    </source>
</evidence>
<dbReference type="InterPro" id="IPR029787">
    <property type="entry name" value="Nucleotide_cyclase"/>
</dbReference>
<evidence type="ECO:0000259" key="2">
    <source>
        <dbReference type="PROSITE" id="PS50112"/>
    </source>
</evidence>
<dbReference type="PANTHER" id="PTHR44757">
    <property type="entry name" value="DIGUANYLATE CYCLASE DGCP"/>
    <property type="match status" value="1"/>
</dbReference>
<dbReference type="Proteomes" id="UP000031637">
    <property type="component" value="Chromosome"/>
</dbReference>
<feature type="domain" description="PAC" evidence="3">
    <location>
        <begin position="399"/>
        <end position="449"/>
    </location>
</feature>
<keyword evidence="6" id="KW-1185">Reference proteome</keyword>
<dbReference type="Gene3D" id="3.30.450.20">
    <property type="entry name" value="PAS domain"/>
    <property type="match status" value="4"/>
</dbReference>
<dbReference type="SUPFAM" id="SSF55073">
    <property type="entry name" value="Nucleotide cyclase"/>
    <property type="match status" value="1"/>
</dbReference>
<feature type="domain" description="PAS" evidence="2">
    <location>
        <begin position="320"/>
        <end position="365"/>
    </location>
</feature>
<dbReference type="NCBIfam" id="TIGR00254">
    <property type="entry name" value="GGDEF"/>
    <property type="match status" value="1"/>
</dbReference>
<protein>
    <submittedName>
        <fullName evidence="5">Diguanylate cyclase with PAS/PAC sensor</fullName>
    </submittedName>
</protein>
<dbReference type="KEGG" id="shd:SUTH_02624"/>
<dbReference type="Pfam" id="PF22588">
    <property type="entry name" value="dCache_1_like"/>
    <property type="match status" value="1"/>
</dbReference>
<dbReference type="SUPFAM" id="SSF55785">
    <property type="entry name" value="PYP-like sensor domain (PAS domain)"/>
    <property type="match status" value="2"/>
</dbReference>
<dbReference type="HOGENOM" id="CLU_368776_0_0_4"/>
<dbReference type="InterPro" id="IPR054327">
    <property type="entry name" value="His-kinase-like_sensor"/>
</dbReference>
<accession>W0SIN0</accession>
<gene>
    <name evidence="5" type="ORF">SUTH_02624</name>
</gene>
<keyword evidence="1" id="KW-0472">Membrane</keyword>
<dbReference type="SMART" id="SM00091">
    <property type="entry name" value="PAS"/>
    <property type="match status" value="2"/>
</dbReference>
<name>W0SIN0_9PROT</name>
<feature type="transmembrane region" description="Helical" evidence="1">
    <location>
        <begin position="285"/>
        <end position="302"/>
    </location>
</feature>
<dbReference type="InterPro" id="IPR000700">
    <property type="entry name" value="PAS-assoc_C"/>
</dbReference>
<dbReference type="Pfam" id="PF13188">
    <property type="entry name" value="PAS_8"/>
    <property type="match status" value="2"/>
</dbReference>
<dbReference type="InterPro" id="IPR035965">
    <property type="entry name" value="PAS-like_dom_sf"/>
</dbReference>
<dbReference type="FunFam" id="3.30.70.270:FF:000001">
    <property type="entry name" value="Diguanylate cyclase domain protein"/>
    <property type="match status" value="1"/>
</dbReference>
<dbReference type="STRING" id="1223802.SUTH_02624"/>
<dbReference type="CDD" id="cd00130">
    <property type="entry name" value="PAS"/>
    <property type="match status" value="1"/>
</dbReference>
<evidence type="ECO:0000259" key="3">
    <source>
        <dbReference type="PROSITE" id="PS50113"/>
    </source>
</evidence>
<dbReference type="PANTHER" id="PTHR44757:SF2">
    <property type="entry name" value="BIOFILM ARCHITECTURE MAINTENANCE PROTEIN MBAA"/>
    <property type="match status" value="1"/>
</dbReference>
<dbReference type="PROSITE" id="PS50887">
    <property type="entry name" value="GGDEF"/>
    <property type="match status" value="1"/>
</dbReference>
<reference evidence="5 6" key="1">
    <citation type="journal article" date="2014" name="Syst. Appl. Microbiol.">
        <title>Complete genomes of freshwater sulfur oxidizers Sulfuricella denitrificans skB26 and Sulfuritalea hydrogenivorans sk43H: genetic insights into the sulfur oxidation pathway of betaproteobacteria.</title>
        <authorList>
            <person name="Watanabe T."/>
            <person name="Kojima H."/>
            <person name="Fukui M."/>
        </authorList>
    </citation>
    <scope>NUCLEOTIDE SEQUENCE [LARGE SCALE GENOMIC DNA]</scope>
    <source>
        <strain evidence="5">DSM22779</strain>
    </source>
</reference>
<dbReference type="OrthoDB" id="8929028at2"/>
<dbReference type="GO" id="GO:0003824">
    <property type="term" value="F:catalytic activity"/>
    <property type="evidence" value="ECO:0007669"/>
    <property type="project" value="UniProtKB-ARBA"/>
</dbReference>
<organism evidence="5 6">
    <name type="scientific">Sulfuritalea hydrogenivorans sk43H</name>
    <dbReference type="NCBI Taxonomy" id="1223802"/>
    <lineage>
        <taxon>Bacteria</taxon>
        <taxon>Pseudomonadati</taxon>
        <taxon>Pseudomonadota</taxon>
        <taxon>Betaproteobacteria</taxon>
        <taxon>Nitrosomonadales</taxon>
        <taxon>Sterolibacteriaceae</taxon>
        <taxon>Sulfuritalea</taxon>
    </lineage>
</organism>
<evidence type="ECO:0000313" key="5">
    <source>
        <dbReference type="EMBL" id="BAO30406.1"/>
    </source>
</evidence>
<evidence type="ECO:0000259" key="4">
    <source>
        <dbReference type="PROSITE" id="PS50887"/>
    </source>
</evidence>
<proteinExistence type="predicted"/>
<dbReference type="RefSeq" id="WP_041099809.1">
    <property type="nucleotide sequence ID" value="NZ_AP012547.1"/>
</dbReference>
<dbReference type="CDD" id="cd18773">
    <property type="entry name" value="PDC1_HK_sensor"/>
    <property type="match status" value="1"/>
</dbReference>
<feature type="domain" description="GGDEF" evidence="4">
    <location>
        <begin position="613"/>
        <end position="747"/>
    </location>
</feature>
<dbReference type="EMBL" id="AP012547">
    <property type="protein sequence ID" value="BAO30406.1"/>
    <property type="molecule type" value="Genomic_DNA"/>
</dbReference>
<evidence type="ECO:0000256" key="1">
    <source>
        <dbReference type="SAM" id="Phobius"/>
    </source>
</evidence>
<dbReference type="Gene3D" id="3.30.70.270">
    <property type="match status" value="1"/>
</dbReference>
<keyword evidence="1" id="KW-0812">Transmembrane</keyword>
<dbReference type="SMART" id="SM00267">
    <property type="entry name" value="GGDEF"/>
    <property type="match status" value="1"/>
</dbReference>
<dbReference type="InterPro" id="IPR000014">
    <property type="entry name" value="PAS"/>
</dbReference>
<dbReference type="NCBIfam" id="TIGR00229">
    <property type="entry name" value="sensory_box"/>
    <property type="match status" value="1"/>
</dbReference>
<dbReference type="PROSITE" id="PS50113">
    <property type="entry name" value="PAC"/>
    <property type="match status" value="1"/>
</dbReference>
<sequence>MIPARHSRFGIPPLVALLLAVLWATAGYRAFAERERVIAAKEVELTKLVVAVEEQTQRLLRLTEATLVVTSRWIEEHPGVYPGQNLAFIDLVGNLRRLSDDALEIRILDAKGGAHVVPAPTRAAVANVAEREAFRVQQDPRTRGLFVGEPVLSLVNSRWVIPVSYPVLGPDPQFSAVAAPIQIDRITRPFEEQRLKPNGSVTLIKTNGATLFRTPAIEGSIGKNISQAPDFIKHLNARERGVYRVKGAFDGIERMVGHARLASYPVIIAVTASVDDALLPWRRDLYQLLLFVFAVSGFALFFSHRSVRGARLAQEKLADSEQRFRTLIEHAPDAILVFDVDEGRIVEANPMAERLFERTRGELLSGGVERFYAPIQPGGLSAIESIREVQERCFKGESVLVERRILSSSGSEKTVEVRVDNMSSGGRRLARGSFIDITERKAAETALRESEARLRVLMETSPLPMLIATPPPEGRTLMLNHRFIEVIGYTLVDIPNLDAWWRRAYPDAGYRMEMQRRWSEAVQRMIDSGQHSLLEPFAAEIACQDGSHRFVDIHMSVYGDRCLVVFNDLTQRHADEVELARIANYDILTNLPNRRLLTDRMEQAIARTRRKGRMLAVCYLDLDQFKPVNDRYGHEAGDKVLVESARRMSEAIRAEDTAARLGGDEFVLLLADLEHVDECNGVLARVISSLAAPFVLGENTSVSLSASIGVALYPDGGETPDELMRNADQAMYAAKHAGRNRISFFEPVQGKKAGR</sequence>
<dbReference type="InterPro" id="IPR000160">
    <property type="entry name" value="GGDEF_dom"/>
</dbReference>
<dbReference type="Pfam" id="PF00990">
    <property type="entry name" value="GGDEF"/>
    <property type="match status" value="1"/>
</dbReference>
<dbReference type="PROSITE" id="PS50112">
    <property type="entry name" value="PAS"/>
    <property type="match status" value="1"/>
</dbReference>